<dbReference type="NCBIfam" id="TIGR00229">
    <property type="entry name" value="sensory_box"/>
    <property type="match status" value="1"/>
</dbReference>
<dbReference type="PROSITE" id="PS50110">
    <property type="entry name" value="RESPONSE_REGULATORY"/>
    <property type="match status" value="1"/>
</dbReference>
<feature type="modified residue" description="4-aspartylphosphate" evidence="2">
    <location>
        <position position="78"/>
    </location>
</feature>
<dbReference type="PANTHER" id="PTHR44591:SF3">
    <property type="entry name" value="RESPONSE REGULATORY DOMAIN-CONTAINING PROTEIN"/>
    <property type="match status" value="1"/>
</dbReference>
<gene>
    <name evidence="6" type="ORF">SAMN04488587_2218</name>
</gene>
<accession>A0A1I0BNV6</accession>
<dbReference type="Pfam" id="PF13426">
    <property type="entry name" value="PAS_9"/>
    <property type="match status" value="1"/>
</dbReference>
<dbReference type="InterPro" id="IPR050595">
    <property type="entry name" value="Bact_response_regulator"/>
</dbReference>
<dbReference type="Gene3D" id="3.30.450.20">
    <property type="entry name" value="PAS domain"/>
    <property type="match status" value="1"/>
</dbReference>
<dbReference type="PROSITE" id="PS50113">
    <property type="entry name" value="PAC"/>
    <property type="match status" value="1"/>
</dbReference>
<dbReference type="PROSITE" id="PS50112">
    <property type="entry name" value="PAS"/>
    <property type="match status" value="1"/>
</dbReference>
<reference evidence="7" key="1">
    <citation type="submission" date="2016-10" db="EMBL/GenBank/DDBJ databases">
        <authorList>
            <person name="Varghese N."/>
            <person name="Submissions S."/>
        </authorList>
    </citation>
    <scope>NUCLEOTIDE SEQUENCE [LARGE SCALE GENOMIC DNA]</scope>
    <source>
        <strain evidence="7">SLH 33</strain>
    </source>
</reference>
<evidence type="ECO:0000313" key="6">
    <source>
        <dbReference type="EMBL" id="SET07951.1"/>
    </source>
</evidence>
<dbReference type="InterPro" id="IPR035965">
    <property type="entry name" value="PAS-like_dom_sf"/>
</dbReference>
<dbReference type="InterPro" id="IPR000014">
    <property type="entry name" value="PAS"/>
</dbReference>
<dbReference type="SMART" id="SM00091">
    <property type="entry name" value="PAS"/>
    <property type="match status" value="1"/>
</dbReference>
<dbReference type="CDD" id="cd17534">
    <property type="entry name" value="REC_DC-like"/>
    <property type="match status" value="1"/>
</dbReference>
<dbReference type="SUPFAM" id="SSF55785">
    <property type="entry name" value="PYP-like sensor domain (PAS domain)"/>
    <property type="match status" value="1"/>
</dbReference>
<dbReference type="Gene3D" id="3.40.50.2300">
    <property type="match status" value="1"/>
</dbReference>
<sequence length="292" mass="33113">MFYMTNNEFEPVTCPLGVNMAENGRTKILVVDDEPDNVELLTAYLSYDYDIIPAYSGREALKILENSQPNLPDLVLMDIMLKDGMDGVEAANHIHINYEIPLVYITAYADDTIMQRAKLTEPFGYILKPFEESELRTNIEIALYKHEMESKLKESQKWLTAILNNTGDAMIATDQDGYIKFMNPFAEALTGWKQDDVLGKPLKDIFYVESEDTGKAAEDPVEKVIREGMFYGLASQTLLVTKTNTRIPVDIIGSPIKGENDKLIGILISFCDISDRKRIENLIYKNSTFTEH</sequence>
<dbReference type="EMBL" id="FOHQ01000008">
    <property type="protein sequence ID" value="SET07951.1"/>
    <property type="molecule type" value="Genomic_DNA"/>
</dbReference>
<keyword evidence="7" id="KW-1185">Reference proteome</keyword>
<evidence type="ECO:0000256" key="1">
    <source>
        <dbReference type="ARBA" id="ARBA00022553"/>
    </source>
</evidence>
<dbReference type="InterPro" id="IPR011006">
    <property type="entry name" value="CheY-like_superfamily"/>
</dbReference>
<protein>
    <submittedName>
        <fullName evidence="6">PAS domain S-box-containing protein</fullName>
    </submittedName>
</protein>
<evidence type="ECO:0000313" key="7">
    <source>
        <dbReference type="Proteomes" id="UP000243338"/>
    </source>
</evidence>
<name>A0A1I0BNV6_9EURY</name>
<evidence type="ECO:0000256" key="2">
    <source>
        <dbReference type="PROSITE-ProRule" id="PRU00169"/>
    </source>
</evidence>
<dbReference type="Proteomes" id="UP000243338">
    <property type="component" value="Unassembled WGS sequence"/>
</dbReference>
<evidence type="ECO:0000259" key="4">
    <source>
        <dbReference type="PROSITE" id="PS50112"/>
    </source>
</evidence>
<dbReference type="InterPro" id="IPR001789">
    <property type="entry name" value="Sig_transdc_resp-reg_receiver"/>
</dbReference>
<evidence type="ECO:0000259" key="3">
    <source>
        <dbReference type="PROSITE" id="PS50110"/>
    </source>
</evidence>
<proteinExistence type="predicted"/>
<dbReference type="AlphaFoldDB" id="A0A1I0BNV6"/>
<dbReference type="GO" id="GO:0000160">
    <property type="term" value="P:phosphorelay signal transduction system"/>
    <property type="evidence" value="ECO:0007669"/>
    <property type="project" value="InterPro"/>
</dbReference>
<dbReference type="InterPro" id="IPR000700">
    <property type="entry name" value="PAS-assoc_C"/>
</dbReference>
<dbReference type="STRING" id="1353158.SAMN04488587_2218"/>
<feature type="domain" description="Response regulatory" evidence="3">
    <location>
        <begin position="27"/>
        <end position="143"/>
    </location>
</feature>
<dbReference type="Pfam" id="PF00072">
    <property type="entry name" value="Response_reg"/>
    <property type="match status" value="1"/>
</dbReference>
<organism evidence="6 7">
    <name type="scientific">Methanococcoides vulcani</name>
    <dbReference type="NCBI Taxonomy" id="1353158"/>
    <lineage>
        <taxon>Archaea</taxon>
        <taxon>Methanobacteriati</taxon>
        <taxon>Methanobacteriota</taxon>
        <taxon>Stenosarchaea group</taxon>
        <taxon>Methanomicrobia</taxon>
        <taxon>Methanosarcinales</taxon>
        <taxon>Methanosarcinaceae</taxon>
        <taxon>Methanococcoides</taxon>
    </lineage>
</organism>
<dbReference type="PANTHER" id="PTHR44591">
    <property type="entry name" value="STRESS RESPONSE REGULATOR PROTEIN 1"/>
    <property type="match status" value="1"/>
</dbReference>
<evidence type="ECO:0000259" key="5">
    <source>
        <dbReference type="PROSITE" id="PS50113"/>
    </source>
</evidence>
<dbReference type="SUPFAM" id="SSF52172">
    <property type="entry name" value="CheY-like"/>
    <property type="match status" value="1"/>
</dbReference>
<feature type="domain" description="PAS" evidence="4">
    <location>
        <begin position="155"/>
        <end position="228"/>
    </location>
</feature>
<dbReference type="CDD" id="cd00130">
    <property type="entry name" value="PAS"/>
    <property type="match status" value="1"/>
</dbReference>
<feature type="domain" description="PAC" evidence="5">
    <location>
        <begin position="233"/>
        <end position="285"/>
    </location>
</feature>
<keyword evidence="1 2" id="KW-0597">Phosphoprotein</keyword>
<dbReference type="SMART" id="SM00448">
    <property type="entry name" value="REC"/>
    <property type="match status" value="1"/>
</dbReference>